<reference evidence="5" key="1">
    <citation type="submission" date="2022-01" db="EMBL/GenBank/DDBJ databases">
        <title>Novel bile acid biosynthetic pathways are enriched in the microbiome of centenarians.</title>
        <authorList>
            <person name="Sato Y."/>
            <person name="Atarashi K."/>
            <person name="Plichta R.D."/>
            <person name="Arai Y."/>
            <person name="Sasajima S."/>
            <person name="Kearney M.S."/>
            <person name="Suda W."/>
            <person name="Takeshita K."/>
            <person name="Sasaki T."/>
            <person name="Okamoto S."/>
            <person name="Skelly N.A."/>
            <person name="Okamura Y."/>
            <person name="Vlamakis H."/>
            <person name="Li Y."/>
            <person name="Tanoue T."/>
            <person name="Takei H."/>
            <person name="Nittono H."/>
            <person name="Narushima S."/>
            <person name="Irie J."/>
            <person name="Itoh H."/>
            <person name="Moriya K."/>
            <person name="Sugiura Y."/>
            <person name="Suematsu M."/>
            <person name="Moritoki N."/>
            <person name="Shibata S."/>
            <person name="Littman R.D."/>
            <person name="Fischbach A.M."/>
            <person name="Uwamino Y."/>
            <person name="Inoue T."/>
            <person name="Honda A."/>
            <person name="Hattori M."/>
            <person name="Murai T."/>
            <person name="Xavier J.R."/>
            <person name="Hirose N."/>
            <person name="Honda K."/>
        </authorList>
    </citation>
    <scope>NUCLEOTIDE SEQUENCE</scope>
    <source>
        <strain evidence="5">CE91-St55</strain>
    </source>
</reference>
<evidence type="ECO:0000313" key="5">
    <source>
        <dbReference type="EMBL" id="GKH01834.1"/>
    </source>
</evidence>
<dbReference type="PANTHER" id="PTHR43280:SF2">
    <property type="entry name" value="HTH-TYPE TRANSCRIPTIONAL REGULATOR EXSA"/>
    <property type="match status" value="1"/>
</dbReference>
<dbReference type="InterPro" id="IPR020449">
    <property type="entry name" value="Tscrpt_reg_AraC-type_HTH"/>
</dbReference>
<proteinExistence type="predicted"/>
<keyword evidence="1" id="KW-0805">Transcription regulation</keyword>
<dbReference type="Gene3D" id="1.10.10.60">
    <property type="entry name" value="Homeodomain-like"/>
    <property type="match status" value="2"/>
</dbReference>
<dbReference type="PANTHER" id="PTHR43280">
    <property type="entry name" value="ARAC-FAMILY TRANSCRIPTIONAL REGULATOR"/>
    <property type="match status" value="1"/>
</dbReference>
<dbReference type="Pfam" id="PF12833">
    <property type="entry name" value="HTH_18"/>
    <property type="match status" value="1"/>
</dbReference>
<dbReference type="InterPro" id="IPR018062">
    <property type="entry name" value="HTH_AraC-typ_CS"/>
</dbReference>
<dbReference type="Gene3D" id="2.60.120.10">
    <property type="entry name" value="Jelly Rolls"/>
    <property type="match status" value="1"/>
</dbReference>
<dbReference type="PROSITE" id="PS00041">
    <property type="entry name" value="HTH_ARAC_FAMILY_1"/>
    <property type="match status" value="1"/>
</dbReference>
<protein>
    <recommendedName>
        <fullName evidence="4">HTH araC/xylS-type domain-containing protein</fullName>
    </recommendedName>
</protein>
<dbReference type="Proteomes" id="UP001055091">
    <property type="component" value="Unassembled WGS sequence"/>
</dbReference>
<keyword evidence="2" id="KW-0238">DNA-binding</keyword>
<sequence>MYIETSIDIVIEVESIILLHYFNYSKHFCFPGESHNFWEMLFVDNGEVSISADGVNSTISAGYAVFHKPNEFHSIWTNENFASAAVITFVSNSPAMHFFEGRIIRLTSTQKEYIALTLKEGLQAYEGPLNYIDQKKLTAAKDAVFGSSQLVKTYIELLLIDIIRNEKRLNTPSPSLLIAAEFDDEIVSAIMKILNNNVCKQITLDDICNQLPYSSSLAQKTFKARTNYSIVQMLTKLKIDKAKQLISEDIYTVTEISEILGYSTIHYFSRHFKRITGMSPSQYAKSVKTKALL</sequence>
<dbReference type="RefSeq" id="WP_195521564.1">
    <property type="nucleotide sequence ID" value="NZ_BQNJ01000001.1"/>
</dbReference>
<evidence type="ECO:0000313" key="6">
    <source>
        <dbReference type="Proteomes" id="UP001055091"/>
    </source>
</evidence>
<evidence type="ECO:0000256" key="3">
    <source>
        <dbReference type="ARBA" id="ARBA00023163"/>
    </source>
</evidence>
<gene>
    <name evidence="5" type="ORF">CE91St55_38150</name>
</gene>
<feature type="domain" description="HTH araC/xylS-type" evidence="4">
    <location>
        <begin position="188"/>
        <end position="286"/>
    </location>
</feature>
<accession>A0AA37JIK1</accession>
<keyword evidence="3" id="KW-0804">Transcription</keyword>
<dbReference type="InterPro" id="IPR009057">
    <property type="entry name" value="Homeodomain-like_sf"/>
</dbReference>
<dbReference type="EMBL" id="BQNJ01000001">
    <property type="protein sequence ID" value="GKH01834.1"/>
    <property type="molecule type" value="Genomic_DNA"/>
</dbReference>
<dbReference type="GO" id="GO:0003700">
    <property type="term" value="F:DNA-binding transcription factor activity"/>
    <property type="evidence" value="ECO:0007669"/>
    <property type="project" value="InterPro"/>
</dbReference>
<dbReference type="PRINTS" id="PR00032">
    <property type="entry name" value="HTHARAC"/>
</dbReference>
<dbReference type="GO" id="GO:0043565">
    <property type="term" value="F:sequence-specific DNA binding"/>
    <property type="evidence" value="ECO:0007669"/>
    <property type="project" value="InterPro"/>
</dbReference>
<name>A0AA37JIK1_9FIRM</name>
<dbReference type="PROSITE" id="PS01124">
    <property type="entry name" value="HTH_ARAC_FAMILY_2"/>
    <property type="match status" value="1"/>
</dbReference>
<dbReference type="InterPro" id="IPR018060">
    <property type="entry name" value="HTH_AraC"/>
</dbReference>
<dbReference type="SMART" id="SM00342">
    <property type="entry name" value="HTH_ARAC"/>
    <property type="match status" value="1"/>
</dbReference>
<evidence type="ECO:0000259" key="4">
    <source>
        <dbReference type="PROSITE" id="PS01124"/>
    </source>
</evidence>
<evidence type="ECO:0000256" key="1">
    <source>
        <dbReference type="ARBA" id="ARBA00023015"/>
    </source>
</evidence>
<comment type="caution">
    <text evidence="5">The sequence shown here is derived from an EMBL/GenBank/DDBJ whole genome shotgun (WGS) entry which is preliminary data.</text>
</comment>
<dbReference type="AlphaFoldDB" id="A0AA37JIK1"/>
<dbReference type="SUPFAM" id="SSF46689">
    <property type="entry name" value="Homeodomain-like"/>
    <property type="match status" value="1"/>
</dbReference>
<dbReference type="InterPro" id="IPR014710">
    <property type="entry name" value="RmlC-like_jellyroll"/>
</dbReference>
<evidence type="ECO:0000256" key="2">
    <source>
        <dbReference type="ARBA" id="ARBA00023125"/>
    </source>
</evidence>
<organism evidence="5 6">
    <name type="scientific">Hungatella hathewayi</name>
    <dbReference type="NCBI Taxonomy" id="154046"/>
    <lineage>
        <taxon>Bacteria</taxon>
        <taxon>Bacillati</taxon>
        <taxon>Bacillota</taxon>
        <taxon>Clostridia</taxon>
        <taxon>Lachnospirales</taxon>
        <taxon>Lachnospiraceae</taxon>
        <taxon>Hungatella</taxon>
    </lineage>
</organism>